<proteinExistence type="predicted"/>
<accession>A0A3B1DUC8</accession>
<dbReference type="EMBL" id="UOYO01000048">
    <property type="protein sequence ID" value="VAY88324.1"/>
    <property type="molecule type" value="Genomic_DNA"/>
</dbReference>
<reference evidence="2" key="1">
    <citation type="submission" date="2018-10" db="EMBL/GenBank/DDBJ databases">
        <authorList>
            <person name="Aoki K."/>
        </authorList>
    </citation>
    <scope>NUCLEOTIDE SEQUENCE</scope>
</reference>
<organism evidence="2">
    <name type="scientific">hydrothermal vent metagenome</name>
    <dbReference type="NCBI Taxonomy" id="652676"/>
    <lineage>
        <taxon>unclassified sequences</taxon>
        <taxon>metagenomes</taxon>
        <taxon>ecological metagenomes</taxon>
    </lineage>
</organism>
<keyword evidence="1" id="KW-0472">Membrane</keyword>
<keyword evidence="1" id="KW-0812">Transmembrane</keyword>
<evidence type="ECO:0000256" key="1">
    <source>
        <dbReference type="SAM" id="Phobius"/>
    </source>
</evidence>
<dbReference type="AlphaFoldDB" id="A0A3B1DUC8"/>
<sequence length="553" mass="64437">MPKENLQYINIQQNNKQLKINSQIITNDNIFESEDSFLLLGNTIPSDAVNQINILKKNTPKTYIATICESINQQIILLDDFIGIEDKTRKLDDIYGVAIPQDDLKMEAKYFKDINPDYTFSPFHLLYRHVIKNITNTISLNILIINNNMYALILDNEQKIVYGAIKKISNLDKVQIDEFSNKYKEHFDDKEFIKQINQLEIQNNITTIINEFYQENPKNYFCEEVCILFTFDSLDNDQINSMQNTLMLDVKCHRFNLHKYMFELSKTPYVAKTNFSIPYDKSKKHFLINIAISFIVLTCFIIGISIYTQKMEVVVDTSPLNTIKEDKVIDVKPLKKTEHTKAVPQKIIKDNQIKLPDHKLINKYISQLMHSIFDTIPSNAVLEEVQIEEQDSTLACSLLDMKSFKDHIQVKLLKLYKMSEILLADENQQIFNVIIKNSNLISNNSLARNIEKIIYKKEQSVIEEDVLIKQIDKLLPNGTQASFTSKLKNKFLTYNFYILTVFEKPKDLFNFIDSLNKQTYSIHIKYPIELIQTAKGLEATFNLQVHQLYKNAL</sequence>
<evidence type="ECO:0000313" key="2">
    <source>
        <dbReference type="EMBL" id="VAY88324.1"/>
    </source>
</evidence>
<feature type="transmembrane region" description="Helical" evidence="1">
    <location>
        <begin position="286"/>
        <end position="307"/>
    </location>
</feature>
<keyword evidence="1" id="KW-1133">Transmembrane helix</keyword>
<protein>
    <submittedName>
        <fullName evidence="2">Uncharacterized protein</fullName>
    </submittedName>
</protein>
<gene>
    <name evidence="2" type="ORF">MNB_ARC-1_1212</name>
</gene>
<name>A0A3B1DUC8_9ZZZZ</name>